<dbReference type="RefSeq" id="WP_307222623.1">
    <property type="nucleotide sequence ID" value="NZ_CP116940.1"/>
</dbReference>
<dbReference type="GO" id="GO:0003677">
    <property type="term" value="F:DNA binding"/>
    <property type="evidence" value="ECO:0007669"/>
    <property type="project" value="UniProtKB-KW"/>
</dbReference>
<dbReference type="InterPro" id="IPR027434">
    <property type="entry name" value="Homing_endonucl"/>
</dbReference>
<feature type="domain" description="DOD-type homing endonuclease" evidence="5">
    <location>
        <begin position="132"/>
        <end position="175"/>
    </location>
</feature>
<dbReference type="Pfam" id="PF02650">
    <property type="entry name" value="HTH_WhiA"/>
    <property type="match status" value="1"/>
</dbReference>
<dbReference type="InterPro" id="IPR003802">
    <property type="entry name" value="Sporulation_regulator_WhiA"/>
</dbReference>
<dbReference type="PANTHER" id="PTHR37307">
    <property type="entry name" value="CELL DIVISION PROTEIN WHIA-RELATED"/>
    <property type="match status" value="1"/>
</dbReference>
<dbReference type="SUPFAM" id="SSF55608">
    <property type="entry name" value="Homing endonucleases"/>
    <property type="match status" value="1"/>
</dbReference>
<evidence type="ECO:0000313" key="6">
    <source>
        <dbReference type="EMBL" id="MDQ0202696.1"/>
    </source>
</evidence>
<accession>A0ABT9Y568</accession>
<dbReference type="EMBL" id="JAUSUE010000002">
    <property type="protein sequence ID" value="MDQ0202696.1"/>
    <property type="molecule type" value="Genomic_DNA"/>
</dbReference>
<evidence type="ECO:0000256" key="3">
    <source>
        <dbReference type="ARBA" id="ARBA00023306"/>
    </source>
</evidence>
<evidence type="ECO:0000256" key="2">
    <source>
        <dbReference type="ARBA" id="ARBA00023125"/>
    </source>
</evidence>
<dbReference type="Gene3D" id="3.10.28.10">
    <property type="entry name" value="Homing endonucleases"/>
    <property type="match status" value="1"/>
</dbReference>
<dbReference type="Pfam" id="PF14527">
    <property type="entry name" value="LAGLIDADG_WhiA"/>
    <property type="match status" value="1"/>
</dbReference>
<gene>
    <name evidence="4" type="primary">whiA</name>
    <name evidence="6" type="ORF">J2S01_000389</name>
</gene>
<dbReference type="InterPro" id="IPR039518">
    <property type="entry name" value="WhiA_LAGLIDADG_dom"/>
</dbReference>
<dbReference type="PANTHER" id="PTHR37307:SF1">
    <property type="entry name" value="CELL DIVISION PROTEIN WHIA-RELATED"/>
    <property type="match status" value="1"/>
</dbReference>
<reference evidence="6 7" key="1">
    <citation type="submission" date="2023-07" db="EMBL/GenBank/DDBJ databases">
        <title>Genomic Encyclopedia of Type Strains, Phase IV (KMG-IV): sequencing the most valuable type-strain genomes for metagenomic binning, comparative biology and taxonomic classification.</title>
        <authorList>
            <person name="Goeker M."/>
        </authorList>
    </citation>
    <scope>NUCLEOTIDE SEQUENCE [LARGE SCALE GENOMIC DNA]</scope>
    <source>
        <strain evidence="6 7">DSM 16980</strain>
    </source>
</reference>
<evidence type="ECO:0000256" key="4">
    <source>
        <dbReference type="HAMAP-Rule" id="MF_01420"/>
    </source>
</evidence>
<keyword evidence="1 4" id="KW-0132">Cell division</keyword>
<dbReference type="InterPro" id="IPR018478">
    <property type="entry name" value="Sporu_reg_WhiA_N_dom"/>
</dbReference>
<name>A0ABT9Y568_9FIRM</name>
<comment type="caution">
    <text evidence="6">The sequence shown here is derived from an EMBL/GenBank/DDBJ whole genome shotgun (WGS) entry which is preliminary data.</text>
</comment>
<dbReference type="InterPro" id="IPR004042">
    <property type="entry name" value="Intein_endonuc_central"/>
</dbReference>
<evidence type="ECO:0000313" key="7">
    <source>
        <dbReference type="Proteomes" id="UP001239167"/>
    </source>
</evidence>
<protein>
    <recommendedName>
        <fullName evidence="4">Probable cell division protein WhiA</fullName>
    </recommendedName>
</protein>
<evidence type="ECO:0000259" key="5">
    <source>
        <dbReference type="PROSITE" id="PS50819"/>
    </source>
</evidence>
<organism evidence="6 7">
    <name type="scientific">Pectinatus haikarae</name>
    <dbReference type="NCBI Taxonomy" id="349096"/>
    <lineage>
        <taxon>Bacteria</taxon>
        <taxon>Bacillati</taxon>
        <taxon>Bacillota</taxon>
        <taxon>Negativicutes</taxon>
        <taxon>Selenomonadales</taxon>
        <taxon>Selenomonadaceae</taxon>
        <taxon>Pectinatus</taxon>
    </lineage>
</organism>
<dbReference type="PROSITE" id="PS50819">
    <property type="entry name" value="INTEIN_ENDONUCLEASE"/>
    <property type="match status" value="1"/>
</dbReference>
<comment type="function">
    <text evidence="4">Involved in cell division and chromosome segregation.</text>
</comment>
<proteinExistence type="inferred from homology"/>
<keyword evidence="7" id="KW-1185">Reference proteome</keyword>
<sequence length="315" mass="35757">MPSFSTEVKNELSHFNETSLCCLFAELASLLRMDSTFILSAKHHLGINFSTENAAVARRTLAFIKGLCVGEINTELVVKRSRRLQKNNRYIIRVIPSPAVDALLRNMKFINDDGFNMGRDSYLLSKYCCKEAYLRGAFLGGGSVNRPDGGYHLELSTSNYEFSRQLLILLNQFNFPVGETARKDYYVLYIKESEAIISFLRMIGAEQVLEEFESKRNLKEVRNQVNRLVNCETANLQKTIEASVRQVQNMKNLLGDSKMKILPEALKKTAWTRIEYPDASLSELAQILGIGKSGVNHRLRKLEAMALRLKECEKG</sequence>
<dbReference type="Proteomes" id="UP001239167">
    <property type="component" value="Unassembled WGS sequence"/>
</dbReference>
<dbReference type="HAMAP" id="MF_01420">
    <property type="entry name" value="HTH_type_WhiA"/>
    <property type="match status" value="1"/>
</dbReference>
<keyword evidence="2 4" id="KW-0238">DNA-binding</keyword>
<dbReference type="InterPro" id="IPR023054">
    <property type="entry name" value="Sporulation_regulator_WhiA_C"/>
</dbReference>
<dbReference type="NCBIfam" id="TIGR00647">
    <property type="entry name" value="DNA_bind_WhiA"/>
    <property type="match status" value="1"/>
</dbReference>
<evidence type="ECO:0000256" key="1">
    <source>
        <dbReference type="ARBA" id="ARBA00022618"/>
    </source>
</evidence>
<comment type="similarity">
    <text evidence="4">Belongs to the WhiA family.</text>
</comment>
<keyword evidence="3 4" id="KW-0131">Cell cycle</keyword>
<dbReference type="Pfam" id="PF10298">
    <property type="entry name" value="WhiA_N"/>
    <property type="match status" value="1"/>
</dbReference>